<dbReference type="STRING" id="1770058.A3840_04080"/>
<keyword evidence="3" id="KW-1185">Reference proteome</keyword>
<evidence type="ECO:0000313" key="3">
    <source>
        <dbReference type="Proteomes" id="UP000078389"/>
    </source>
</evidence>
<reference evidence="2 3" key="1">
    <citation type="submission" date="2016-03" db="EMBL/GenBank/DDBJ databases">
        <title>Genome sequencing of Devosia sp. S37.</title>
        <authorList>
            <person name="Mohd Nor M."/>
        </authorList>
    </citation>
    <scope>NUCLEOTIDE SEQUENCE [LARGE SCALE GENOMIC DNA]</scope>
    <source>
        <strain evidence="2 3">S37</strain>
    </source>
</reference>
<evidence type="ECO:0000313" key="2">
    <source>
        <dbReference type="EMBL" id="OAM79254.1"/>
    </source>
</evidence>
<dbReference type="RefSeq" id="WP_067452255.1">
    <property type="nucleotide sequence ID" value="NZ_LVVY01000064.1"/>
</dbReference>
<organism evidence="2 3">
    <name type="scientific">Devosia elaeis</name>
    <dbReference type="NCBI Taxonomy" id="1770058"/>
    <lineage>
        <taxon>Bacteria</taxon>
        <taxon>Pseudomonadati</taxon>
        <taxon>Pseudomonadota</taxon>
        <taxon>Alphaproteobacteria</taxon>
        <taxon>Hyphomicrobiales</taxon>
        <taxon>Devosiaceae</taxon>
        <taxon>Devosia</taxon>
    </lineage>
</organism>
<dbReference type="Proteomes" id="UP000078389">
    <property type="component" value="Unassembled WGS sequence"/>
</dbReference>
<dbReference type="EMBL" id="LVVY01000064">
    <property type="protein sequence ID" value="OAM79254.1"/>
    <property type="molecule type" value="Genomic_DNA"/>
</dbReference>
<evidence type="ECO:0008006" key="4">
    <source>
        <dbReference type="Google" id="ProtNLM"/>
    </source>
</evidence>
<dbReference type="PANTHER" id="PTHR18964">
    <property type="entry name" value="ROK (REPRESSOR, ORF, KINASE) FAMILY"/>
    <property type="match status" value="1"/>
</dbReference>
<dbReference type="Gene3D" id="3.30.420.40">
    <property type="match status" value="2"/>
</dbReference>
<protein>
    <recommendedName>
        <fullName evidence="4">ROK family protein</fullName>
    </recommendedName>
</protein>
<dbReference type="InterPro" id="IPR000600">
    <property type="entry name" value="ROK"/>
</dbReference>
<dbReference type="OrthoDB" id="9810372at2"/>
<dbReference type="SUPFAM" id="SSF53067">
    <property type="entry name" value="Actin-like ATPase domain"/>
    <property type="match status" value="1"/>
</dbReference>
<comment type="similarity">
    <text evidence="1">Belongs to the ROK (NagC/XylR) family.</text>
</comment>
<sequence>MSDLLGVDIGGTKIQFSRIGADYAVSPLKRMPTALLRRGTPAFAADLAELIRATMPPGLQGAAVSLNGALRGSHVVYSSLMGGNVGFELADFLRDRLDCPVYVDDDIHAMTRAEAEMGLGRGYGSVTMLNMGTGIGVGAYESGVLRGKFGAGLISEQHVYVEELGEHRILDRVTCGRGIKDLHLALTGEIMEAVNVFAGARDNDPACQRTVDIFARYVGTVLEMISKFYNPELIVLNGSVKHAAPQYLETALRHYRSLVGERFRAEVLVSELDFAAEIGVALQQGDMIGGDSDVARHQ</sequence>
<gene>
    <name evidence="2" type="ORF">A3840_04080</name>
</gene>
<proteinExistence type="inferred from homology"/>
<name>A0A178I4P1_9HYPH</name>
<comment type="caution">
    <text evidence="2">The sequence shown here is derived from an EMBL/GenBank/DDBJ whole genome shotgun (WGS) entry which is preliminary data.</text>
</comment>
<dbReference type="PANTHER" id="PTHR18964:SF149">
    <property type="entry name" value="BIFUNCTIONAL UDP-N-ACETYLGLUCOSAMINE 2-EPIMERASE_N-ACETYLMANNOSAMINE KINASE"/>
    <property type="match status" value="1"/>
</dbReference>
<dbReference type="AlphaFoldDB" id="A0A178I4P1"/>
<evidence type="ECO:0000256" key="1">
    <source>
        <dbReference type="ARBA" id="ARBA00006479"/>
    </source>
</evidence>
<dbReference type="InterPro" id="IPR043129">
    <property type="entry name" value="ATPase_NBD"/>
</dbReference>
<accession>A0A178I4P1</accession>
<dbReference type="Pfam" id="PF00480">
    <property type="entry name" value="ROK"/>
    <property type="match status" value="1"/>
</dbReference>